<dbReference type="Pfam" id="PF08447">
    <property type="entry name" value="PAS_3"/>
    <property type="match status" value="1"/>
</dbReference>
<evidence type="ECO:0000313" key="4">
    <source>
        <dbReference type="Proteomes" id="UP000186323"/>
    </source>
</evidence>
<dbReference type="SMART" id="SM00086">
    <property type="entry name" value="PAC"/>
    <property type="match status" value="1"/>
</dbReference>
<dbReference type="PANTHER" id="PTHR44757">
    <property type="entry name" value="DIGUANYLATE CYCLASE DGCP"/>
    <property type="match status" value="1"/>
</dbReference>
<evidence type="ECO:0000259" key="2">
    <source>
        <dbReference type="PROSITE" id="PS50887"/>
    </source>
</evidence>
<dbReference type="NCBIfam" id="TIGR00254">
    <property type="entry name" value="GGDEF"/>
    <property type="match status" value="1"/>
</dbReference>
<dbReference type="AlphaFoldDB" id="A0A1K1LF81"/>
<dbReference type="Pfam" id="PF00990">
    <property type="entry name" value="GGDEF"/>
    <property type="match status" value="1"/>
</dbReference>
<protein>
    <submittedName>
        <fullName evidence="3">Diguanylate cyclase/phosphodiesterase (GGDEF &amp; EAL domains) with PAS/PAC sensor(S)</fullName>
    </submittedName>
</protein>
<dbReference type="InterPro" id="IPR000160">
    <property type="entry name" value="GGDEF_dom"/>
</dbReference>
<dbReference type="Gene3D" id="3.30.70.270">
    <property type="match status" value="1"/>
</dbReference>
<keyword evidence="4" id="KW-1185">Reference proteome</keyword>
<sequence length="539" mass="59516">MSFPTHSAPCFTWHLPTDRLIFCSPALLLLGLAPETAPQTMTAFLDRLPEPQRRSLQRQRQMVLAGKSPGCQTCSYACNGRRVREALHVIRCGADGRPRTVLATIDLLDDISLSMGDDAGYWTYARKEGDLLLDVRGAVLLGLRPVAGPLDKGGLRLLRRRYRAAGTLARLRRWLDIPLCSGRQTLLLMPSRSEELPLLLTASVLKRDGDGRALVVSGSLAPFLAGKAATVGGADRLLLAMDACSDGLWDWDATTGKVYYSQNYLAMLGHTSETFPPELESWTRAVHPDDYEKTVTMQMRVAASPAEGDSFACTYRIRKADGSWLWVLGRGCVTSRDSRGHALRIVGMHTDISSLQHDRNVLEEKIRVDSLTGVYNRYHLDGLLQQLRLRRGPLCILMADVNGLKMINDHLGHHAGDELLRTAAQQLSRHIRQEDCLARLGGDEFVLVLSCPGSVVRKRLAIIRKALEAWNAGGGLPLELAFGLADSDDGSVPPDVLLRQADARMMEEKKQVRAASHARIRAWLEARTGRKVSGDDPRL</sequence>
<dbReference type="SUPFAM" id="SSF55073">
    <property type="entry name" value="Nucleotide cyclase"/>
    <property type="match status" value="1"/>
</dbReference>
<dbReference type="OrthoDB" id="9812034at2"/>
<gene>
    <name evidence="3" type="ORF">DESPIGER_1520</name>
</gene>
<feature type="domain" description="GGDEF" evidence="2">
    <location>
        <begin position="392"/>
        <end position="525"/>
    </location>
</feature>
<dbReference type="InterPro" id="IPR043128">
    <property type="entry name" value="Rev_trsase/Diguanyl_cyclase"/>
</dbReference>
<dbReference type="RefSeq" id="WP_072335028.1">
    <property type="nucleotide sequence ID" value="NZ_CALJDE010000070.1"/>
</dbReference>
<dbReference type="Proteomes" id="UP000186323">
    <property type="component" value="Chromosome I"/>
</dbReference>
<dbReference type="PROSITE" id="PS50887">
    <property type="entry name" value="GGDEF"/>
    <property type="match status" value="1"/>
</dbReference>
<evidence type="ECO:0000259" key="1">
    <source>
        <dbReference type="PROSITE" id="PS50113"/>
    </source>
</evidence>
<dbReference type="SMART" id="SM00267">
    <property type="entry name" value="GGDEF"/>
    <property type="match status" value="1"/>
</dbReference>
<dbReference type="SUPFAM" id="SSF55785">
    <property type="entry name" value="PYP-like sensor domain (PAS domain)"/>
    <property type="match status" value="1"/>
</dbReference>
<dbReference type="EMBL" id="LT630450">
    <property type="protein sequence ID" value="SFV73360.1"/>
    <property type="molecule type" value="Genomic_DNA"/>
</dbReference>
<name>A0A1K1LF81_9BACT</name>
<accession>A0A1K1LF81</accession>
<organism evidence="3 4">
    <name type="scientific">Desulfovibrio piger</name>
    <dbReference type="NCBI Taxonomy" id="901"/>
    <lineage>
        <taxon>Bacteria</taxon>
        <taxon>Pseudomonadati</taxon>
        <taxon>Thermodesulfobacteriota</taxon>
        <taxon>Desulfovibrionia</taxon>
        <taxon>Desulfovibrionales</taxon>
        <taxon>Desulfovibrionaceae</taxon>
        <taxon>Desulfovibrio</taxon>
    </lineage>
</organism>
<dbReference type="InterPro" id="IPR029787">
    <property type="entry name" value="Nucleotide_cyclase"/>
</dbReference>
<dbReference type="KEGG" id="dpg:DESPIGER_1520"/>
<dbReference type="InterPro" id="IPR035965">
    <property type="entry name" value="PAS-like_dom_sf"/>
</dbReference>
<dbReference type="PANTHER" id="PTHR44757:SF2">
    <property type="entry name" value="BIOFILM ARCHITECTURE MAINTENANCE PROTEIN MBAA"/>
    <property type="match status" value="1"/>
</dbReference>
<dbReference type="PROSITE" id="PS50113">
    <property type="entry name" value="PAC"/>
    <property type="match status" value="1"/>
</dbReference>
<dbReference type="InterPro" id="IPR052155">
    <property type="entry name" value="Biofilm_reg_signaling"/>
</dbReference>
<evidence type="ECO:0000313" key="3">
    <source>
        <dbReference type="EMBL" id="SFV73360.1"/>
    </source>
</evidence>
<dbReference type="InterPro" id="IPR000014">
    <property type="entry name" value="PAS"/>
</dbReference>
<feature type="domain" description="PAC" evidence="1">
    <location>
        <begin position="311"/>
        <end position="364"/>
    </location>
</feature>
<dbReference type="InterPro" id="IPR013655">
    <property type="entry name" value="PAS_fold_3"/>
</dbReference>
<dbReference type="CDD" id="cd00130">
    <property type="entry name" value="PAS"/>
    <property type="match status" value="1"/>
</dbReference>
<dbReference type="Gene3D" id="3.30.450.20">
    <property type="entry name" value="PAS domain"/>
    <property type="match status" value="1"/>
</dbReference>
<reference evidence="4" key="1">
    <citation type="submission" date="2016-10" db="EMBL/GenBank/DDBJ databases">
        <authorList>
            <person name="Wegmann U."/>
        </authorList>
    </citation>
    <scope>NUCLEOTIDE SEQUENCE [LARGE SCALE GENOMIC DNA]</scope>
</reference>
<dbReference type="InterPro" id="IPR001610">
    <property type="entry name" value="PAC"/>
</dbReference>
<proteinExistence type="predicted"/>
<dbReference type="InterPro" id="IPR000700">
    <property type="entry name" value="PAS-assoc_C"/>
</dbReference>
<dbReference type="CDD" id="cd01949">
    <property type="entry name" value="GGDEF"/>
    <property type="match status" value="1"/>
</dbReference>